<accession>A4ZYY0</accession>
<keyword evidence="1" id="KW-0812">Transmembrane</keyword>
<dbReference type="EMBL" id="EF507476">
    <property type="protein sequence ID" value="ABP68912.1"/>
    <property type="molecule type" value="Genomic_RNA"/>
</dbReference>
<evidence type="ECO:0000256" key="1">
    <source>
        <dbReference type="SAM" id="Phobius"/>
    </source>
</evidence>
<evidence type="ECO:0000313" key="2">
    <source>
        <dbReference type="EMBL" id="ABP68912.1"/>
    </source>
</evidence>
<keyword evidence="1" id="KW-0472">Membrane</keyword>
<keyword evidence="1" id="KW-1133">Transmembrane helix</keyword>
<sequence length="53" mass="5950">SVLYNRPCKLNSLEGHNRGLLTQPWALVIFLTLLILLSCLLNKRTCSRCGVAH</sequence>
<name>A4ZYY0_9VIRU</name>
<protein>
    <submittedName>
        <fullName evidence="2">Triple gene block 2 protein</fullName>
    </submittedName>
</protein>
<proteinExistence type="predicted"/>
<reference evidence="2" key="1">
    <citation type="submission" date="2007-03" db="EMBL/GenBank/DDBJ databases">
        <title>A Novel Carlavirus from Phlox hybrid 'Intensia Cabernet'.</title>
        <authorList>
            <person name="Hammond J."/>
            <person name="Reinsel M.D."/>
        </authorList>
    </citation>
    <scope>NUCLEOTIDE SEQUENCE</scope>
    <source>
        <strain evidence="2">IC</strain>
    </source>
</reference>
<feature type="non-terminal residue" evidence="2">
    <location>
        <position position="1"/>
    </location>
</feature>
<feature type="transmembrane region" description="Helical" evidence="1">
    <location>
        <begin position="20"/>
        <end position="41"/>
    </location>
</feature>
<organism evidence="2">
    <name type="scientific">Phlox virus M</name>
    <dbReference type="NCBI Taxonomy" id="437470"/>
    <lineage>
        <taxon>Viruses</taxon>
        <taxon>Riboviria</taxon>
        <taxon>Orthornavirae</taxon>
        <taxon>Kitrinoviricota</taxon>
        <taxon>Alsuviricetes</taxon>
        <taxon>Tymovirales</taxon>
        <taxon>Betaflexiviridae</taxon>
        <taxon>Quinvirinae</taxon>
        <taxon>Carlavirus</taxon>
        <taxon>Carlavirus miphlocis</taxon>
    </lineage>
</organism>